<sequence>MATPPNLYLEGTNYPAPAVPAVLRSVTPQILFVTDREPERTEGRITGYGRDRSSAMAFGAASVQFGADDWDDLVARTHVDRNGRISRLTVTKVEEKVRFDSVPLPNHRLDGELRVEKAAADSYDAGRKAFQAQIRAEIARTGHRRILIYTHGVANEFETGVTTLANLWHFAGRDSIPLAFSWPAGNRGPLGYFRDRASGDFSVYHAKEFLTMLAEMPEVEDIDIVAHSRGTGVVTQALRELILVQRARGVRPKLGLKTGTLILAAADLDTGVMRQRLLTERFSEAFEQVNIYVNPDDLALKLSGFLTNSARIGALKQDDFSTKELKGLAKEGLIHFIRVEGAGNANSHSYFRENPAVLSDIVLALRTRAFPGGTLRPLEQDEDAVWVLQPNYPLERLPDLATVIDR</sequence>
<organism evidence="1 2">
    <name type="scientific">Sulfitobacter donghicola DSW-25 = KCTC 12864 = JCM 14565</name>
    <dbReference type="NCBI Taxonomy" id="1300350"/>
    <lineage>
        <taxon>Bacteria</taxon>
        <taxon>Pseudomonadati</taxon>
        <taxon>Pseudomonadota</taxon>
        <taxon>Alphaproteobacteria</taxon>
        <taxon>Rhodobacterales</taxon>
        <taxon>Roseobacteraceae</taxon>
        <taxon>Sulfitobacter</taxon>
    </lineage>
</organism>
<accession>A0A073II09</accession>
<dbReference type="eggNOG" id="COG4782">
    <property type="taxonomic scope" value="Bacteria"/>
</dbReference>
<dbReference type="STRING" id="1300350.Z948_1010"/>
<evidence type="ECO:0000313" key="2">
    <source>
        <dbReference type="Proteomes" id="UP000027734"/>
    </source>
</evidence>
<keyword evidence="1" id="KW-0378">Hydrolase</keyword>
<dbReference type="GO" id="GO:0016787">
    <property type="term" value="F:hydrolase activity"/>
    <property type="evidence" value="ECO:0007669"/>
    <property type="project" value="UniProtKB-KW"/>
</dbReference>
<dbReference type="PANTHER" id="PTHR36513:SF1">
    <property type="entry name" value="TRANSMEMBRANE PROTEIN"/>
    <property type="match status" value="1"/>
</dbReference>
<dbReference type="InterPro" id="IPR010297">
    <property type="entry name" value="DUF900_hydrolase"/>
</dbReference>
<dbReference type="PANTHER" id="PTHR36513">
    <property type="entry name" value="ABC TRANSMEMBRANE TYPE-1 DOMAIN-CONTAINING PROTEIN"/>
    <property type="match status" value="1"/>
</dbReference>
<protein>
    <submittedName>
        <fullName evidence="1">Alpha/beta hydrolase</fullName>
    </submittedName>
</protein>
<dbReference type="AlphaFoldDB" id="A0A073II09"/>
<dbReference type="Pfam" id="PF05990">
    <property type="entry name" value="DUF900"/>
    <property type="match status" value="1"/>
</dbReference>
<comment type="caution">
    <text evidence="1">The sequence shown here is derived from an EMBL/GenBank/DDBJ whole genome shotgun (WGS) entry which is preliminary data.</text>
</comment>
<dbReference type="EMBL" id="JAMC01000004">
    <property type="protein sequence ID" value="KEJ89126.1"/>
    <property type="molecule type" value="Genomic_DNA"/>
</dbReference>
<proteinExistence type="predicted"/>
<dbReference type="SUPFAM" id="SSF53474">
    <property type="entry name" value="alpha/beta-Hydrolases"/>
    <property type="match status" value="1"/>
</dbReference>
<dbReference type="Proteomes" id="UP000027734">
    <property type="component" value="Unassembled WGS sequence"/>
</dbReference>
<gene>
    <name evidence="1" type="ORF">DSW25_12955</name>
</gene>
<keyword evidence="2" id="KW-1185">Reference proteome</keyword>
<name>A0A073II09_9RHOB</name>
<dbReference type="InterPro" id="IPR029058">
    <property type="entry name" value="AB_hydrolase_fold"/>
</dbReference>
<reference evidence="1 2" key="1">
    <citation type="submission" date="2014-01" db="EMBL/GenBank/DDBJ databases">
        <title>Sulfitobacter donghicola JCM 14565 Genome Sequencing.</title>
        <authorList>
            <person name="Lai Q."/>
            <person name="Hong Z."/>
        </authorList>
    </citation>
    <scope>NUCLEOTIDE SEQUENCE [LARGE SCALE GENOMIC DNA]</scope>
    <source>
        <strain evidence="1 2">JCM 14565</strain>
    </source>
</reference>
<evidence type="ECO:0000313" key="1">
    <source>
        <dbReference type="EMBL" id="KEJ89126.1"/>
    </source>
</evidence>